<keyword evidence="9" id="KW-1133">Transmembrane helix</keyword>
<dbReference type="SUPFAM" id="SSF52172">
    <property type="entry name" value="CheY-like"/>
    <property type="match status" value="2"/>
</dbReference>
<dbReference type="SMART" id="SM00387">
    <property type="entry name" value="HATPase_c"/>
    <property type="match status" value="1"/>
</dbReference>
<feature type="modified residue" description="4-aspartylphosphate" evidence="8">
    <location>
        <position position="902"/>
    </location>
</feature>
<dbReference type="PRINTS" id="PR00344">
    <property type="entry name" value="BCTRLSENSOR"/>
</dbReference>
<evidence type="ECO:0000313" key="13">
    <source>
        <dbReference type="Proteomes" id="UP001437460"/>
    </source>
</evidence>
<dbReference type="Pfam" id="PF02518">
    <property type="entry name" value="HATPase_c"/>
    <property type="match status" value="1"/>
</dbReference>
<keyword evidence="5" id="KW-0418">Kinase</keyword>
<evidence type="ECO:0000256" key="1">
    <source>
        <dbReference type="ARBA" id="ARBA00000085"/>
    </source>
</evidence>
<dbReference type="InterPro" id="IPR005467">
    <property type="entry name" value="His_kinase_dom"/>
</dbReference>
<dbReference type="Proteomes" id="UP001437460">
    <property type="component" value="Unassembled WGS sequence"/>
</dbReference>
<organism evidence="12 13">
    <name type="scientific">Ventrimonas faecis</name>
    <dbReference type="NCBI Taxonomy" id="3133170"/>
    <lineage>
        <taxon>Bacteria</taxon>
        <taxon>Bacillati</taxon>
        <taxon>Bacillota</taxon>
        <taxon>Clostridia</taxon>
        <taxon>Lachnospirales</taxon>
        <taxon>Lachnospiraceae</taxon>
        <taxon>Ventrimonas</taxon>
    </lineage>
</organism>
<dbReference type="SUPFAM" id="SSF55874">
    <property type="entry name" value="ATPase domain of HSP90 chaperone/DNA topoisomerase II/histidine kinase"/>
    <property type="match status" value="1"/>
</dbReference>
<dbReference type="PROSITE" id="PS50110">
    <property type="entry name" value="RESPONSE_REGULATORY"/>
    <property type="match status" value="2"/>
</dbReference>
<feature type="domain" description="Response regulatory" evidence="11">
    <location>
        <begin position="706"/>
        <end position="826"/>
    </location>
</feature>
<sequence length="975" mass="109001">MKSKIRWNLSGLLLVVLILMEGVIWAAFTKVDKEGLHTVIEETNSFSKLRIQEYEDYSANDRVKSLVRLLDKTTELSSSMKKLGHYTKQDLDEYVETQRLTGVLVLDENLNAVLQDTSGSAEESLWGEMLGKDYIKEILEHPEETYTERLSLGDDSYDVAVVPRQDADGLVFAYEKKDKNITGDISLASVFADFPVSMNGIIVVSREDDIVSTNDVSLLGHQVSGLKATYEISTDRKNGWIVGRSAENKIWYGGKEKTGEYTIYVFFPSAQIFMTRYSACGLYTAAAILIYLLILLVQSNMERSALKQSQKRMRIINALGTAYSSIILFDLASGKIELIKQSATDDVVLESELYSKESQRKHIQETIKEEYCEQFEQFTDMETVAERLKGHRLLTNTIQMKNGLWLLSVLVPQRVDKDGTITAVLLANQNVTTEKEKELKQEYALRNALAAAEHANKAKTNFLNSMSHDIRTPMNAVIGFTALASTHMDNKELVLEYLKKINISSRHLLSLINDVLDMSRIESGIVRLEEVKVHLPDVFHDLRSIIQGNISAKQQELYIDTQNVVHEDIITDKLRLNQVLLNIVSNAMKFTPVGGMINIRVSEHPCSRAGYASYTFSVRDNGVGMSPEFQEHIFDAFTREQTATRSGIPGTGLGMAISKNIVNMMGGTITVNSEAGKGSEFIVAIECQITGDTVKYKPVPELQGARALVVDDDANTCMSVCKMLRDIEMLADWTTSGKEAVLRAKEACEMKKEFKVYIIDWQMPDMNGIETVRRIRRVIGADTPIIILTAYDWSDIAEEAKEAGVTAFVSKPLFMSELRAALTHQTLDPDAEDEAETAEAARRYRHAGKKVLLVEDNELNQEIATAILEEAGLSVDVVEDGTDAVVRMGSADESQYDVILMDIQMPKMDGYTATKEIRTLSSNKKANIPIIAMTANAFEEDKKKAFEAGMNAHIAKPINIDVILEVFDQVFADQE</sequence>
<gene>
    <name evidence="12" type="ORF">WMO41_15465</name>
</gene>
<evidence type="ECO:0000256" key="5">
    <source>
        <dbReference type="ARBA" id="ARBA00022777"/>
    </source>
</evidence>
<dbReference type="EC" id="2.7.13.3" evidence="2"/>
<reference evidence="12 13" key="1">
    <citation type="submission" date="2024-03" db="EMBL/GenBank/DDBJ databases">
        <title>Human intestinal bacterial collection.</title>
        <authorList>
            <person name="Pauvert C."/>
            <person name="Hitch T.C.A."/>
            <person name="Clavel T."/>
        </authorList>
    </citation>
    <scope>NUCLEOTIDE SEQUENCE [LARGE SCALE GENOMIC DNA]</scope>
    <source>
        <strain evidence="12 13">CLA-AP-H27</strain>
    </source>
</reference>
<dbReference type="Gene3D" id="3.30.565.10">
    <property type="entry name" value="Histidine kinase-like ATPase, C-terminal domain"/>
    <property type="match status" value="1"/>
</dbReference>
<feature type="transmembrane region" description="Helical" evidence="9">
    <location>
        <begin position="281"/>
        <end position="301"/>
    </location>
</feature>
<dbReference type="CDD" id="cd00082">
    <property type="entry name" value="HisKA"/>
    <property type="match status" value="1"/>
</dbReference>
<feature type="transmembrane region" description="Helical" evidence="9">
    <location>
        <begin position="313"/>
        <end position="332"/>
    </location>
</feature>
<dbReference type="InterPro" id="IPR001789">
    <property type="entry name" value="Sig_transdc_resp-reg_receiver"/>
</dbReference>
<keyword evidence="9" id="KW-0472">Membrane</keyword>
<comment type="caution">
    <text evidence="12">The sequence shown here is derived from an EMBL/GenBank/DDBJ whole genome shotgun (WGS) entry which is preliminary data.</text>
</comment>
<dbReference type="SMART" id="SM00388">
    <property type="entry name" value="HisKA"/>
    <property type="match status" value="1"/>
</dbReference>
<feature type="domain" description="Histidine kinase" evidence="10">
    <location>
        <begin position="465"/>
        <end position="689"/>
    </location>
</feature>
<dbReference type="CDD" id="cd00075">
    <property type="entry name" value="HATPase"/>
    <property type="match status" value="1"/>
</dbReference>
<comment type="catalytic activity">
    <reaction evidence="1">
        <text>ATP + protein L-histidine = ADP + protein N-phospho-L-histidine.</text>
        <dbReference type="EC" id="2.7.13.3"/>
    </reaction>
</comment>
<keyword evidence="6" id="KW-0902">Two-component regulatory system</keyword>
<feature type="modified residue" description="4-aspartylphosphate" evidence="8">
    <location>
        <position position="760"/>
    </location>
</feature>
<dbReference type="PROSITE" id="PS50109">
    <property type="entry name" value="HIS_KIN"/>
    <property type="match status" value="1"/>
</dbReference>
<dbReference type="Gene3D" id="3.40.50.2300">
    <property type="match status" value="2"/>
</dbReference>
<evidence type="ECO:0000256" key="2">
    <source>
        <dbReference type="ARBA" id="ARBA00012438"/>
    </source>
</evidence>
<dbReference type="SUPFAM" id="SSF47384">
    <property type="entry name" value="Homodimeric domain of signal transducing histidine kinase"/>
    <property type="match status" value="1"/>
</dbReference>
<dbReference type="InterPro" id="IPR003594">
    <property type="entry name" value="HATPase_dom"/>
</dbReference>
<feature type="domain" description="Response regulatory" evidence="11">
    <location>
        <begin position="850"/>
        <end position="971"/>
    </location>
</feature>
<dbReference type="InterPro" id="IPR004358">
    <property type="entry name" value="Sig_transdc_His_kin-like_C"/>
</dbReference>
<dbReference type="Pfam" id="PF00512">
    <property type="entry name" value="HisKA"/>
    <property type="match status" value="1"/>
</dbReference>
<evidence type="ECO:0000256" key="3">
    <source>
        <dbReference type="ARBA" id="ARBA00018672"/>
    </source>
</evidence>
<keyword evidence="5" id="KW-0808">Transferase</keyword>
<evidence type="ECO:0000256" key="6">
    <source>
        <dbReference type="ARBA" id="ARBA00023012"/>
    </source>
</evidence>
<dbReference type="SMART" id="SM00448">
    <property type="entry name" value="REC"/>
    <property type="match status" value="2"/>
</dbReference>
<dbReference type="RefSeq" id="WP_349230528.1">
    <property type="nucleotide sequence ID" value="NZ_JBBMFJ010000054.1"/>
</dbReference>
<dbReference type="InterPro" id="IPR011006">
    <property type="entry name" value="CheY-like_superfamily"/>
</dbReference>
<accession>A0ABV1HQF2</accession>
<evidence type="ECO:0000259" key="10">
    <source>
        <dbReference type="PROSITE" id="PS50109"/>
    </source>
</evidence>
<keyword evidence="13" id="KW-1185">Reference proteome</keyword>
<proteinExistence type="predicted"/>
<name>A0ABV1HQF2_9FIRM</name>
<keyword evidence="9" id="KW-0812">Transmembrane</keyword>
<dbReference type="EMBL" id="JBBMFJ010000054">
    <property type="protein sequence ID" value="MEQ2564545.1"/>
    <property type="molecule type" value="Genomic_DNA"/>
</dbReference>
<dbReference type="Gene3D" id="1.10.287.130">
    <property type="match status" value="1"/>
</dbReference>
<comment type="function">
    <text evidence="7">May play the central regulatory role in sporulation. It may be an element of the effector pathway responsible for the activation of sporulation genes in response to nutritional stress. Spo0A may act in concert with spo0H (a sigma factor) to control the expression of some genes that are critical to the sporulation process.</text>
</comment>
<dbReference type="CDD" id="cd17546">
    <property type="entry name" value="REC_hyHK_CKI1_RcsC-like"/>
    <property type="match status" value="2"/>
</dbReference>
<keyword evidence="4 8" id="KW-0597">Phosphoprotein</keyword>
<evidence type="ECO:0000259" key="11">
    <source>
        <dbReference type="PROSITE" id="PS50110"/>
    </source>
</evidence>
<protein>
    <recommendedName>
        <fullName evidence="3">Stage 0 sporulation protein A homolog</fullName>
        <ecNumber evidence="2">2.7.13.3</ecNumber>
    </recommendedName>
</protein>
<evidence type="ECO:0000256" key="8">
    <source>
        <dbReference type="PROSITE-ProRule" id="PRU00169"/>
    </source>
</evidence>
<dbReference type="PANTHER" id="PTHR45339:SF1">
    <property type="entry name" value="HYBRID SIGNAL TRANSDUCTION HISTIDINE KINASE J"/>
    <property type="match status" value="1"/>
</dbReference>
<dbReference type="InterPro" id="IPR036890">
    <property type="entry name" value="HATPase_C_sf"/>
</dbReference>
<evidence type="ECO:0000256" key="9">
    <source>
        <dbReference type="SAM" id="Phobius"/>
    </source>
</evidence>
<dbReference type="InterPro" id="IPR036097">
    <property type="entry name" value="HisK_dim/P_sf"/>
</dbReference>
<evidence type="ECO:0000256" key="4">
    <source>
        <dbReference type="ARBA" id="ARBA00022553"/>
    </source>
</evidence>
<evidence type="ECO:0000313" key="12">
    <source>
        <dbReference type="EMBL" id="MEQ2564545.1"/>
    </source>
</evidence>
<dbReference type="InterPro" id="IPR003661">
    <property type="entry name" value="HisK_dim/P_dom"/>
</dbReference>
<dbReference type="Pfam" id="PF00072">
    <property type="entry name" value="Response_reg"/>
    <property type="match status" value="2"/>
</dbReference>
<dbReference type="PANTHER" id="PTHR45339">
    <property type="entry name" value="HYBRID SIGNAL TRANSDUCTION HISTIDINE KINASE J"/>
    <property type="match status" value="1"/>
</dbReference>
<evidence type="ECO:0000256" key="7">
    <source>
        <dbReference type="ARBA" id="ARBA00024867"/>
    </source>
</evidence>